<feature type="transmembrane region" description="Helical" evidence="1">
    <location>
        <begin position="51"/>
        <end position="79"/>
    </location>
</feature>
<keyword evidence="1" id="KW-0472">Membrane</keyword>
<keyword evidence="1" id="KW-0812">Transmembrane</keyword>
<name>A0A024WLV1_PLAFA</name>
<accession>A0A024WLV1</accession>
<proteinExistence type="predicted"/>
<dbReference type="Proteomes" id="UP000030699">
    <property type="component" value="Unassembled WGS sequence"/>
</dbReference>
<reference evidence="2 3" key="2">
    <citation type="submission" date="2013-02" db="EMBL/GenBank/DDBJ databases">
        <title>The Genome Sequence of Plasmodium falciparum MaliPS096_E11.</title>
        <authorList>
            <consortium name="The Broad Institute Genome Sequencing Platform"/>
            <consortium name="The Broad Institute Genome Sequencing Center for Infectious Disease"/>
            <person name="Neafsey D."/>
            <person name="Cheeseman I."/>
            <person name="Volkman S."/>
            <person name="Adams J."/>
            <person name="Walker B."/>
            <person name="Young S.K."/>
            <person name="Zeng Q."/>
            <person name="Gargeya S."/>
            <person name="Fitzgerald M."/>
            <person name="Haas B."/>
            <person name="Abouelleil A."/>
            <person name="Alvarado L."/>
            <person name="Arachchi H.M."/>
            <person name="Berlin A.M."/>
            <person name="Chapman S.B."/>
            <person name="Dewar J."/>
            <person name="Goldberg J."/>
            <person name="Griggs A."/>
            <person name="Gujja S."/>
            <person name="Hansen M."/>
            <person name="Howarth C."/>
            <person name="Imamovic A."/>
            <person name="Larimer J."/>
            <person name="McCowan C."/>
            <person name="Murphy C."/>
            <person name="Neiman D."/>
            <person name="Pearson M."/>
            <person name="Priest M."/>
            <person name="Roberts A."/>
            <person name="Saif S."/>
            <person name="Shea T."/>
            <person name="Sisk P."/>
            <person name="Sykes S."/>
            <person name="Wortman J."/>
            <person name="Nusbaum C."/>
            <person name="Birren B."/>
        </authorList>
    </citation>
    <scope>NUCLEOTIDE SEQUENCE [LARGE SCALE GENOMIC DNA]</scope>
    <source>
        <strain evidence="2 3">MaliPS096_E11</strain>
    </source>
</reference>
<protein>
    <submittedName>
        <fullName evidence="2">Uncharacterized protein</fullName>
    </submittedName>
</protein>
<sequence>MINDYHHSNDEMHAIKNMLIKLFIYIGKYILRCFFFFFFFLMIIIKSMMMMMMIIIINMIMTMIIIKSMIMMMNIFIIITKIIMDTNLNHINSSSNPHNTKYICYESSEYIKKDDIYQGYNDTLNCHNKNINEKHTQYVNPENSSSSNNSKDIYNINKRDKLSIHKTKHIQTYETVPSINHCDTYINDGDEEEEEEHTNNDHNGKRDKLYSFTNNLSMYKMYNNSEITCTEESDHLYKNIEYINKKKTFYTNDNNKNSYLLNNIKLKNSNTLNEAYFSRRILYSTTLLMDIRKTLSKKIK</sequence>
<evidence type="ECO:0000256" key="1">
    <source>
        <dbReference type="SAM" id="Phobius"/>
    </source>
</evidence>
<gene>
    <name evidence="2" type="ORF">PFMALIP_03750</name>
</gene>
<feature type="transmembrane region" description="Helical" evidence="1">
    <location>
        <begin position="22"/>
        <end position="45"/>
    </location>
</feature>
<dbReference type="AlphaFoldDB" id="A0A024WLV1"/>
<evidence type="ECO:0000313" key="3">
    <source>
        <dbReference type="Proteomes" id="UP000030699"/>
    </source>
</evidence>
<organism evidence="2 3">
    <name type="scientific">Plasmodium falciparum MaliPS096_E11</name>
    <dbReference type="NCBI Taxonomy" id="1036727"/>
    <lineage>
        <taxon>Eukaryota</taxon>
        <taxon>Sar</taxon>
        <taxon>Alveolata</taxon>
        <taxon>Apicomplexa</taxon>
        <taxon>Aconoidasida</taxon>
        <taxon>Haemosporida</taxon>
        <taxon>Plasmodiidae</taxon>
        <taxon>Plasmodium</taxon>
        <taxon>Plasmodium (Laverania)</taxon>
    </lineage>
</organism>
<keyword evidence="1" id="KW-1133">Transmembrane helix</keyword>
<dbReference type="OrthoDB" id="392343at2759"/>
<dbReference type="EMBL" id="KI925585">
    <property type="protein sequence ID" value="ETW48219.1"/>
    <property type="molecule type" value="Genomic_DNA"/>
</dbReference>
<reference evidence="2 3" key="1">
    <citation type="submission" date="2013-02" db="EMBL/GenBank/DDBJ databases">
        <title>The Genome Annotation of Plasmodium falciparum MaliPS096_E11.</title>
        <authorList>
            <consortium name="The Broad Institute Genome Sequencing Platform"/>
            <consortium name="The Broad Institute Genome Sequencing Center for Infectious Disease"/>
            <person name="Neafsey D."/>
            <person name="Hoffman S."/>
            <person name="Volkman S."/>
            <person name="Rosenthal P."/>
            <person name="Walker B."/>
            <person name="Young S.K."/>
            <person name="Zeng Q."/>
            <person name="Gargeya S."/>
            <person name="Fitzgerald M."/>
            <person name="Haas B."/>
            <person name="Abouelleil A."/>
            <person name="Allen A.W."/>
            <person name="Alvarado L."/>
            <person name="Arachchi H.M."/>
            <person name="Berlin A.M."/>
            <person name="Chapman S.B."/>
            <person name="Gainer-Dewar J."/>
            <person name="Goldberg J."/>
            <person name="Griggs A."/>
            <person name="Gujja S."/>
            <person name="Hansen M."/>
            <person name="Howarth C."/>
            <person name="Imamovic A."/>
            <person name="Ireland A."/>
            <person name="Larimer J."/>
            <person name="McCowan C."/>
            <person name="Murphy C."/>
            <person name="Pearson M."/>
            <person name="Poon T.W."/>
            <person name="Priest M."/>
            <person name="Roberts A."/>
            <person name="Saif S."/>
            <person name="Shea T."/>
            <person name="Sisk P."/>
            <person name="Sykes S."/>
            <person name="Wortman J."/>
            <person name="Nusbaum C."/>
            <person name="Birren B."/>
        </authorList>
    </citation>
    <scope>NUCLEOTIDE SEQUENCE [LARGE SCALE GENOMIC DNA]</scope>
    <source>
        <strain evidence="2 3">MaliPS096_E11</strain>
    </source>
</reference>
<evidence type="ECO:0000313" key="2">
    <source>
        <dbReference type="EMBL" id="ETW48219.1"/>
    </source>
</evidence>